<accession>A0A6G0RBF1</accession>
<feature type="domain" description="MTHFR SAM-binding regulatory" evidence="1">
    <location>
        <begin position="8"/>
        <end position="105"/>
    </location>
</feature>
<comment type="caution">
    <text evidence="2">The sequence shown here is derived from an EMBL/GenBank/DDBJ whole genome shotgun (WGS) entry which is preliminary data.</text>
</comment>
<dbReference type="GO" id="GO:0035999">
    <property type="term" value="P:tetrahydrofolate interconversion"/>
    <property type="evidence" value="ECO:0007669"/>
    <property type="project" value="TreeGrafter"/>
</dbReference>
<protein>
    <recommendedName>
        <fullName evidence="1">MTHFR SAM-binding regulatory domain-containing protein</fullName>
    </recommendedName>
</protein>
<dbReference type="Proteomes" id="UP000486351">
    <property type="component" value="Unassembled WGS sequence"/>
</dbReference>
<dbReference type="PANTHER" id="PTHR45754:SF3">
    <property type="entry name" value="METHYLENETETRAHYDROFOLATE REDUCTASE (NADPH)"/>
    <property type="match status" value="1"/>
</dbReference>
<proteinExistence type="predicted"/>
<dbReference type="InterPro" id="IPR053806">
    <property type="entry name" value="MTHFR_C"/>
</dbReference>
<dbReference type="Pfam" id="PF21895">
    <property type="entry name" value="MTHFR_C"/>
    <property type="match status" value="2"/>
</dbReference>
<dbReference type="EMBL" id="QXFY01001167">
    <property type="protein sequence ID" value="KAE9326019.1"/>
    <property type="molecule type" value="Genomic_DNA"/>
</dbReference>
<dbReference type="GO" id="GO:0009086">
    <property type="term" value="P:methionine biosynthetic process"/>
    <property type="evidence" value="ECO:0007669"/>
    <property type="project" value="TreeGrafter"/>
</dbReference>
<dbReference type="GO" id="GO:0004489">
    <property type="term" value="F:methylenetetrahydrofolate reductase [NAD(P)H] activity"/>
    <property type="evidence" value="ECO:0007669"/>
    <property type="project" value="TreeGrafter"/>
</dbReference>
<dbReference type="GO" id="GO:0071949">
    <property type="term" value="F:FAD binding"/>
    <property type="evidence" value="ECO:0007669"/>
    <property type="project" value="TreeGrafter"/>
</dbReference>
<dbReference type="AlphaFoldDB" id="A0A6G0RBF1"/>
<feature type="domain" description="MTHFR SAM-binding regulatory" evidence="1">
    <location>
        <begin position="106"/>
        <end position="228"/>
    </location>
</feature>
<gene>
    <name evidence="2" type="ORF">PF008_g16746</name>
</gene>
<evidence type="ECO:0000313" key="3">
    <source>
        <dbReference type="Proteomes" id="UP000486351"/>
    </source>
</evidence>
<organism evidence="2 3">
    <name type="scientific">Phytophthora fragariae</name>
    <dbReference type="NCBI Taxonomy" id="53985"/>
    <lineage>
        <taxon>Eukaryota</taxon>
        <taxon>Sar</taxon>
        <taxon>Stramenopiles</taxon>
        <taxon>Oomycota</taxon>
        <taxon>Peronosporomycetes</taxon>
        <taxon>Peronosporales</taxon>
        <taxon>Peronosporaceae</taxon>
        <taxon>Phytophthora</taxon>
    </lineage>
</organism>
<dbReference type="PANTHER" id="PTHR45754">
    <property type="entry name" value="METHYLENETETRAHYDROFOLATE REDUCTASE"/>
    <property type="match status" value="1"/>
</dbReference>
<reference evidence="2 3" key="1">
    <citation type="submission" date="2018-09" db="EMBL/GenBank/DDBJ databases">
        <title>Genomic investigation of the strawberry pathogen Phytophthora fragariae indicates pathogenicity is determined by transcriptional variation in three key races.</title>
        <authorList>
            <person name="Adams T.M."/>
            <person name="Armitage A.D."/>
            <person name="Sobczyk M.K."/>
            <person name="Bates H.J."/>
            <person name="Dunwell J.M."/>
            <person name="Nellist C.F."/>
            <person name="Harrison R.J."/>
        </authorList>
    </citation>
    <scope>NUCLEOTIDE SEQUENCE [LARGE SCALE GENOMIC DNA]</scope>
    <source>
        <strain evidence="2 3">NOV-77</strain>
    </source>
</reference>
<evidence type="ECO:0000259" key="1">
    <source>
        <dbReference type="Pfam" id="PF21895"/>
    </source>
</evidence>
<sequence>MLPARNQRELPWQSTLQRSTVEGEQVRPIFWSYRQASYIARTAAWDEFPNGRWGDRTSPAYGELSEYYLALKRPKLQRTDLWGTTQTEQDVWNVFVRFIDGHVKQLPCQPRVNGAPSSDPSVGWGGDDGVVFQKAYVEFFVAPEKMAHLVKVMRRDYPQLSFHALNRKGDEHRNTPLHSVTAVTWGVFPGTEIVQPTVVGSDSFAAWKGEAFELWQTQWASAYPADSRAHGQEEALSI</sequence>
<dbReference type="GO" id="GO:0005829">
    <property type="term" value="C:cytosol"/>
    <property type="evidence" value="ECO:0007669"/>
    <property type="project" value="TreeGrafter"/>
</dbReference>
<name>A0A6G0RBF1_9STRA</name>
<evidence type="ECO:0000313" key="2">
    <source>
        <dbReference type="EMBL" id="KAE9326019.1"/>
    </source>
</evidence>